<gene>
    <name evidence="2" type="ORF">ABID52_001511</name>
</gene>
<name>A0ABV2LH59_9BACL</name>
<proteinExistence type="predicted"/>
<keyword evidence="1" id="KW-1133">Transmembrane helix</keyword>
<evidence type="ECO:0000313" key="3">
    <source>
        <dbReference type="Proteomes" id="UP001549097"/>
    </source>
</evidence>
<keyword evidence="1" id="KW-0472">Membrane</keyword>
<dbReference type="Proteomes" id="UP001549097">
    <property type="component" value="Unassembled WGS sequence"/>
</dbReference>
<dbReference type="Pfam" id="PF14004">
    <property type="entry name" value="DUF4227"/>
    <property type="match status" value="1"/>
</dbReference>
<keyword evidence="3" id="KW-1185">Reference proteome</keyword>
<reference evidence="2 3" key="1">
    <citation type="submission" date="2024-06" db="EMBL/GenBank/DDBJ databases">
        <title>Genomic Encyclopedia of Type Strains, Phase IV (KMG-IV): sequencing the most valuable type-strain genomes for metagenomic binning, comparative biology and taxonomic classification.</title>
        <authorList>
            <person name="Goeker M."/>
        </authorList>
    </citation>
    <scope>NUCLEOTIDE SEQUENCE [LARGE SCALE GENOMIC DNA]</scope>
    <source>
        <strain evidence="2 3">DSM 100124</strain>
    </source>
</reference>
<dbReference type="InterPro" id="IPR025321">
    <property type="entry name" value="DUF4227"/>
</dbReference>
<sequence length="76" mass="9200">MMISWMKIVWNTTKVFFAFSICTLVFYFGLLWINQEYENYHRYDEPKGKAVKVFNLSSDKDSNAVKRLFYFYQTGE</sequence>
<dbReference type="EMBL" id="JBEPMP010000001">
    <property type="protein sequence ID" value="MET3727930.1"/>
    <property type="molecule type" value="Genomic_DNA"/>
</dbReference>
<organism evidence="2 3">
    <name type="scientific">Fictibacillus halophilus</name>
    <dbReference type="NCBI Taxonomy" id="1610490"/>
    <lineage>
        <taxon>Bacteria</taxon>
        <taxon>Bacillati</taxon>
        <taxon>Bacillota</taxon>
        <taxon>Bacilli</taxon>
        <taxon>Bacillales</taxon>
        <taxon>Fictibacillaceae</taxon>
        <taxon>Fictibacillus</taxon>
    </lineage>
</organism>
<evidence type="ECO:0000313" key="2">
    <source>
        <dbReference type="EMBL" id="MET3727930.1"/>
    </source>
</evidence>
<accession>A0ABV2LH59</accession>
<evidence type="ECO:0008006" key="4">
    <source>
        <dbReference type="Google" id="ProtNLM"/>
    </source>
</evidence>
<keyword evidence="1" id="KW-0812">Transmembrane</keyword>
<feature type="transmembrane region" description="Helical" evidence="1">
    <location>
        <begin position="15"/>
        <end position="33"/>
    </location>
</feature>
<protein>
    <recommendedName>
        <fullName evidence="4">DUF4227 domain-containing protein</fullName>
    </recommendedName>
</protein>
<dbReference type="RefSeq" id="WP_318300239.1">
    <property type="nucleotide sequence ID" value="NZ_JAEACF010000001.1"/>
</dbReference>
<evidence type="ECO:0000256" key="1">
    <source>
        <dbReference type="SAM" id="Phobius"/>
    </source>
</evidence>
<comment type="caution">
    <text evidence="2">The sequence shown here is derived from an EMBL/GenBank/DDBJ whole genome shotgun (WGS) entry which is preliminary data.</text>
</comment>